<comment type="caution">
    <text evidence="2">The sequence shown here is derived from an EMBL/GenBank/DDBJ whole genome shotgun (WGS) entry which is preliminary data.</text>
</comment>
<sequence length="537" mass="59584">MGLGSFFRALFCISSVEDPPNTNICKPSPKRPHSTRSSRINHSLSTGISNQQQLTNKRYSSRAETISVKSITARSYIEQENFKNDDFFRPINTLNTYILELENENLDFSKSVINEFNLGGIYNDLQAIPDIPHSRNKRSQGNTKKSSPSKRSNKSRKDPAEITHNYLPESRKTNAFSVELPEFNIDLSDISNDIYPGKSPEQKLKNDLNITSIDEAPEVLESQSRLLKKSTSQKSNGNSSPDKHLYPKRNTVSNDTPNYIDHNLDFDTLKANIMNFTSRNPQNTTNIPSDSKSLKILPHNIAENSVELGSSDESPSNSSPLDYLANTPSNDTRTYSKSKNNSSNGNADNSSNTTNNNDFSYPNPKGSATPSINSDSLIEMSSIPPTSDDTALTSLNAPPNRKSKYEIPFVNSINEYESFQYMQFNSKNFFSYSNNPSITKSSSTNSLENPLKSAAAAEAIDSKKGLKSLNISPPAALPILPDNAEDVKQLLSNGRMNESDDFILDFMFLNNSAEAPEKNNVEPNNIESTSEKSHIVV</sequence>
<proteinExistence type="predicted"/>
<feature type="region of interest" description="Disordered" evidence="1">
    <location>
        <begin position="515"/>
        <end position="537"/>
    </location>
</feature>
<feature type="region of interest" description="Disordered" evidence="1">
    <location>
        <begin position="306"/>
        <end position="401"/>
    </location>
</feature>
<organism evidence="2 3">
    <name type="scientific">Smittium culicis</name>
    <dbReference type="NCBI Taxonomy" id="133412"/>
    <lineage>
        <taxon>Eukaryota</taxon>
        <taxon>Fungi</taxon>
        <taxon>Fungi incertae sedis</taxon>
        <taxon>Zoopagomycota</taxon>
        <taxon>Kickxellomycotina</taxon>
        <taxon>Harpellomycetes</taxon>
        <taxon>Harpellales</taxon>
        <taxon>Legeriomycetaceae</taxon>
        <taxon>Smittium</taxon>
    </lineage>
</organism>
<dbReference type="EMBL" id="LSSN01002162">
    <property type="protein sequence ID" value="OMJ17008.1"/>
    <property type="molecule type" value="Genomic_DNA"/>
</dbReference>
<name>A0A1R1XQW9_9FUNG</name>
<dbReference type="OrthoDB" id="10342476at2759"/>
<evidence type="ECO:0000256" key="1">
    <source>
        <dbReference type="SAM" id="MobiDB-lite"/>
    </source>
</evidence>
<gene>
    <name evidence="2" type="ORF">AYI70_g6248</name>
</gene>
<accession>A0A1R1XQW9</accession>
<feature type="compositionally biased region" description="Low complexity" evidence="1">
    <location>
        <begin position="307"/>
        <end position="322"/>
    </location>
</feature>
<dbReference type="Proteomes" id="UP000187283">
    <property type="component" value="Unassembled WGS sequence"/>
</dbReference>
<protein>
    <submittedName>
        <fullName evidence="2">Uncharacterized protein</fullName>
    </submittedName>
</protein>
<keyword evidence="3" id="KW-1185">Reference proteome</keyword>
<feature type="compositionally biased region" description="Polar residues" evidence="1">
    <location>
        <begin position="225"/>
        <end position="240"/>
    </location>
</feature>
<feature type="compositionally biased region" description="Polar residues" evidence="1">
    <location>
        <begin position="366"/>
        <end position="376"/>
    </location>
</feature>
<feature type="compositionally biased region" description="Polar residues" evidence="1">
    <location>
        <begin position="326"/>
        <end position="335"/>
    </location>
</feature>
<dbReference type="AlphaFoldDB" id="A0A1R1XQW9"/>
<evidence type="ECO:0000313" key="2">
    <source>
        <dbReference type="EMBL" id="OMJ17008.1"/>
    </source>
</evidence>
<feature type="compositionally biased region" description="Low complexity" evidence="1">
    <location>
        <begin position="337"/>
        <end position="360"/>
    </location>
</feature>
<feature type="compositionally biased region" description="Polar residues" evidence="1">
    <location>
        <begin position="383"/>
        <end position="397"/>
    </location>
</feature>
<feature type="region of interest" description="Disordered" evidence="1">
    <location>
        <begin position="225"/>
        <end position="258"/>
    </location>
</feature>
<reference evidence="2 3" key="1">
    <citation type="submission" date="2017-01" db="EMBL/GenBank/DDBJ databases">
        <authorList>
            <person name="Mah S.A."/>
            <person name="Swanson W.J."/>
            <person name="Moy G.W."/>
            <person name="Vacquier V.D."/>
        </authorList>
    </citation>
    <scope>NUCLEOTIDE SEQUENCE [LARGE SCALE GENOMIC DNA]</scope>
    <source>
        <strain evidence="2 3">GSMNP</strain>
    </source>
</reference>
<evidence type="ECO:0000313" key="3">
    <source>
        <dbReference type="Proteomes" id="UP000187283"/>
    </source>
</evidence>
<feature type="region of interest" description="Disordered" evidence="1">
    <location>
        <begin position="131"/>
        <end position="168"/>
    </location>
</feature>